<evidence type="ECO:0000313" key="4">
    <source>
        <dbReference type="EMBL" id="GGM40153.1"/>
    </source>
</evidence>
<comment type="caution">
    <text evidence="4">The sequence shown here is derived from an EMBL/GenBank/DDBJ whole genome shotgun (WGS) entry which is preliminary data.</text>
</comment>
<dbReference type="AlphaFoldDB" id="A0A8H9GPK8"/>
<name>A0A8H9GPK8_9MICO</name>
<dbReference type="Proteomes" id="UP000655589">
    <property type="component" value="Unassembled WGS sequence"/>
</dbReference>
<reference evidence="4" key="1">
    <citation type="journal article" date="2014" name="Int. J. Syst. Evol. Microbiol.">
        <title>Complete genome sequence of Corynebacterium casei LMG S-19264T (=DSM 44701T), isolated from a smear-ripened cheese.</title>
        <authorList>
            <consortium name="US DOE Joint Genome Institute (JGI-PGF)"/>
            <person name="Walter F."/>
            <person name="Albersmeier A."/>
            <person name="Kalinowski J."/>
            <person name="Ruckert C."/>
        </authorList>
    </citation>
    <scope>NUCLEOTIDE SEQUENCE</scope>
    <source>
        <strain evidence="4">JCM 3051</strain>
    </source>
</reference>
<evidence type="ECO:0000256" key="2">
    <source>
        <dbReference type="ARBA" id="ARBA00022801"/>
    </source>
</evidence>
<dbReference type="SUPFAM" id="SSF54637">
    <property type="entry name" value="Thioesterase/thiol ester dehydrase-isomerase"/>
    <property type="match status" value="1"/>
</dbReference>
<feature type="domain" description="Thioesterase" evidence="3">
    <location>
        <begin position="44"/>
        <end position="120"/>
    </location>
</feature>
<dbReference type="GO" id="GO:0005829">
    <property type="term" value="C:cytosol"/>
    <property type="evidence" value="ECO:0007669"/>
    <property type="project" value="TreeGrafter"/>
</dbReference>
<dbReference type="PANTHER" id="PTHR43240:SF5">
    <property type="entry name" value="1,4-DIHYDROXY-2-NAPHTHOYL-COA THIOESTERASE 1"/>
    <property type="match status" value="1"/>
</dbReference>
<dbReference type="PANTHER" id="PTHR43240">
    <property type="entry name" value="1,4-DIHYDROXY-2-NAPHTHOYL-COA THIOESTERASE 1"/>
    <property type="match status" value="1"/>
</dbReference>
<dbReference type="CDD" id="cd03443">
    <property type="entry name" value="PaaI_thioesterase"/>
    <property type="match status" value="1"/>
</dbReference>
<sequence>MTLTADDVYAAAPFVRTLGVELEQIGSEAVVGRLAFSPGLSTVGGALHGGALMGLADGVAAVCASANGEPGALPATAESTTHFLRPARGAATATAVPLAVTARQVLVEVRVTDESGALCAHVLQTVRLVRPVAADG</sequence>
<dbReference type="RefSeq" id="WP_171104821.1">
    <property type="nucleotide sequence ID" value="NZ_BMPT01000021.1"/>
</dbReference>
<keyword evidence="2" id="KW-0378">Hydrolase</keyword>
<dbReference type="InterPro" id="IPR003736">
    <property type="entry name" value="PAAI_dom"/>
</dbReference>
<keyword evidence="5" id="KW-1185">Reference proteome</keyword>
<accession>A0A8H9GPK8</accession>
<evidence type="ECO:0000259" key="3">
    <source>
        <dbReference type="Pfam" id="PF03061"/>
    </source>
</evidence>
<dbReference type="Pfam" id="PF03061">
    <property type="entry name" value="4HBT"/>
    <property type="match status" value="1"/>
</dbReference>
<dbReference type="EMBL" id="BMPT01000021">
    <property type="protein sequence ID" value="GGM40153.1"/>
    <property type="molecule type" value="Genomic_DNA"/>
</dbReference>
<organism evidence="4 5">
    <name type="scientific">Promicromonospora citrea</name>
    <dbReference type="NCBI Taxonomy" id="43677"/>
    <lineage>
        <taxon>Bacteria</taxon>
        <taxon>Bacillati</taxon>
        <taxon>Actinomycetota</taxon>
        <taxon>Actinomycetes</taxon>
        <taxon>Micrococcales</taxon>
        <taxon>Promicromonosporaceae</taxon>
        <taxon>Promicromonospora</taxon>
    </lineage>
</organism>
<dbReference type="NCBIfam" id="TIGR00369">
    <property type="entry name" value="unchar_dom_1"/>
    <property type="match status" value="1"/>
</dbReference>
<dbReference type="Gene3D" id="3.10.129.10">
    <property type="entry name" value="Hotdog Thioesterase"/>
    <property type="match status" value="1"/>
</dbReference>
<dbReference type="GO" id="GO:0061522">
    <property type="term" value="F:1,4-dihydroxy-2-naphthoyl-CoA thioesterase activity"/>
    <property type="evidence" value="ECO:0007669"/>
    <property type="project" value="TreeGrafter"/>
</dbReference>
<reference evidence="4" key="2">
    <citation type="submission" date="2020-09" db="EMBL/GenBank/DDBJ databases">
        <authorList>
            <person name="Sun Q."/>
            <person name="Ohkuma M."/>
        </authorList>
    </citation>
    <scope>NUCLEOTIDE SEQUENCE</scope>
    <source>
        <strain evidence="4">JCM 3051</strain>
    </source>
</reference>
<dbReference type="InterPro" id="IPR006683">
    <property type="entry name" value="Thioestr_dom"/>
</dbReference>
<dbReference type="InterPro" id="IPR029069">
    <property type="entry name" value="HotDog_dom_sf"/>
</dbReference>
<protein>
    <submittedName>
        <fullName evidence="4">Aromatic compound degradation protein PaaI</fullName>
    </submittedName>
</protein>
<evidence type="ECO:0000256" key="1">
    <source>
        <dbReference type="ARBA" id="ARBA00008324"/>
    </source>
</evidence>
<comment type="similarity">
    <text evidence="1">Belongs to the thioesterase PaaI family.</text>
</comment>
<gene>
    <name evidence="4" type="ORF">GCM10010102_39690</name>
</gene>
<evidence type="ECO:0000313" key="5">
    <source>
        <dbReference type="Proteomes" id="UP000655589"/>
    </source>
</evidence>
<proteinExistence type="inferred from homology"/>